<gene>
    <name evidence="2" type="ORF">Sdiek1_1435</name>
</gene>
<evidence type="ECO:0000313" key="2">
    <source>
        <dbReference type="EMBL" id="ARU48599.1"/>
    </source>
</evidence>
<accession>A0A1Y0HKE7</accession>
<sequence>MQTTDSSVALVNANYSGAIKHVDTNAKNDATLREQTDKFEAFFVKQILDIAINSEDNNENSLFPKDAGDKIYKSMYNDTMSNALSGKLGLSEMLFTYLKEGR</sequence>
<organism evidence="2 3">
    <name type="scientific">Sulfurospirillum diekertiae</name>
    <dbReference type="NCBI Taxonomy" id="1854492"/>
    <lineage>
        <taxon>Bacteria</taxon>
        <taxon>Pseudomonadati</taxon>
        <taxon>Campylobacterota</taxon>
        <taxon>Epsilonproteobacteria</taxon>
        <taxon>Campylobacterales</taxon>
        <taxon>Sulfurospirillaceae</taxon>
        <taxon>Sulfurospirillum</taxon>
    </lineage>
</organism>
<evidence type="ECO:0000259" key="1">
    <source>
        <dbReference type="Pfam" id="PF10135"/>
    </source>
</evidence>
<name>A0A1Y0HKE7_9BACT</name>
<dbReference type="RefSeq" id="WP_087438536.1">
    <property type="nucleotide sequence ID" value="NZ_CP021416.1"/>
</dbReference>
<keyword evidence="3" id="KW-1185">Reference proteome</keyword>
<reference evidence="3" key="1">
    <citation type="submission" date="2017-05" db="EMBL/GenBank/DDBJ databases">
        <title>Dechlorination kinetics govern the competition between two new strains of the genus Sulfurospirillum.</title>
        <authorList>
            <person name="Buttet G.F."/>
            <person name="Murray A.M."/>
            <person name="Goris T."/>
            <person name="Burion M."/>
            <person name="Lin B."/>
            <person name="Rolle M."/>
            <person name="Maillard J."/>
        </authorList>
    </citation>
    <scope>NUCLEOTIDE SEQUENCE [LARGE SCALE GENOMIC DNA]</scope>
    <source>
        <strain evidence="3">SL2-1</strain>
    </source>
</reference>
<dbReference type="Proteomes" id="UP000196005">
    <property type="component" value="Chromosome"/>
</dbReference>
<dbReference type="Pfam" id="PF10135">
    <property type="entry name" value="Rod-binding"/>
    <property type="match status" value="1"/>
</dbReference>
<evidence type="ECO:0000313" key="3">
    <source>
        <dbReference type="Proteomes" id="UP000196005"/>
    </source>
</evidence>
<protein>
    <recommendedName>
        <fullName evidence="1">Flagellar protein FlgJ N-terminal domain-containing protein</fullName>
    </recommendedName>
</protein>
<dbReference type="EMBL" id="CP021416">
    <property type="protein sequence ID" value="ARU48599.1"/>
    <property type="molecule type" value="Genomic_DNA"/>
</dbReference>
<dbReference type="AlphaFoldDB" id="A0A1Y0HKE7"/>
<dbReference type="InterPro" id="IPR019301">
    <property type="entry name" value="Flagellar_prot_FlgJ_N"/>
</dbReference>
<dbReference type="KEGG" id="suls:Sdiek1_1435"/>
<dbReference type="OrthoDB" id="5324665at2"/>
<feature type="domain" description="Flagellar protein FlgJ N-terminal" evidence="1">
    <location>
        <begin position="59"/>
        <end position="95"/>
    </location>
</feature>
<proteinExistence type="predicted"/>